<reference evidence="1 2" key="1">
    <citation type="journal article" date="2017" name="BMC Genomics">
        <title>Genomic analysis of methanogenic archaea reveals a shift towards energy conservation.</title>
        <authorList>
            <person name="Gilmore S.P."/>
            <person name="Henske J.K."/>
            <person name="Sexton J.A."/>
            <person name="Solomon K.V."/>
            <person name="Seppala S."/>
            <person name="Yoo J.I."/>
            <person name="Huyett L.M."/>
            <person name="Pressman A."/>
            <person name="Cogan J.Z."/>
            <person name="Kivenson V."/>
            <person name="Peng X."/>
            <person name="Tan Y."/>
            <person name="Valentine D.L."/>
            <person name="O'Malley M.A."/>
        </authorList>
    </citation>
    <scope>NUCLEOTIDE SEQUENCE [LARGE SCALE GENOMIC DNA]</scope>
    <source>
        <strain evidence="1 2">MC-15</strain>
    </source>
</reference>
<organism evidence="1 2">
    <name type="scientific">Methanosarcina spelaei</name>
    <dbReference type="NCBI Taxonomy" id="1036679"/>
    <lineage>
        <taxon>Archaea</taxon>
        <taxon>Methanobacteriati</taxon>
        <taxon>Methanobacteriota</taxon>
        <taxon>Stenosarchaea group</taxon>
        <taxon>Methanomicrobia</taxon>
        <taxon>Methanosarcinales</taxon>
        <taxon>Methanosarcinaceae</taxon>
        <taxon>Methanosarcina</taxon>
    </lineage>
</organism>
<name>A0A2A2HTI2_9EURY</name>
<evidence type="ECO:0000313" key="2">
    <source>
        <dbReference type="Proteomes" id="UP000218164"/>
    </source>
</evidence>
<dbReference type="Proteomes" id="UP000218164">
    <property type="component" value="Unassembled WGS sequence"/>
</dbReference>
<keyword evidence="2" id="KW-1185">Reference proteome</keyword>
<protein>
    <recommendedName>
        <fullName evidence="3">Gingipain domain-containing protein</fullName>
    </recommendedName>
</protein>
<evidence type="ECO:0008006" key="3">
    <source>
        <dbReference type="Google" id="ProtNLM"/>
    </source>
</evidence>
<proteinExistence type="predicted"/>
<accession>A0A2A2HTI2</accession>
<gene>
    <name evidence="1" type="ORF">ASJ81_01580</name>
</gene>
<dbReference type="RefSeq" id="WP_095644570.1">
    <property type="nucleotide sequence ID" value="NZ_LMVP01000223.1"/>
</dbReference>
<dbReference type="OrthoDB" id="131113at2157"/>
<evidence type="ECO:0000313" key="1">
    <source>
        <dbReference type="EMBL" id="PAV12593.1"/>
    </source>
</evidence>
<dbReference type="AlphaFoldDB" id="A0A2A2HTI2"/>
<comment type="caution">
    <text evidence="1">The sequence shown here is derived from an EMBL/GenBank/DDBJ whole genome shotgun (WGS) entry which is preliminary data.</text>
</comment>
<sequence length="100" mass="11140">MDERDGGFIFAGACKSAKYTDLGNVFINNGFDTYFGYKDDVNTLRNARFYSAFFDAATFTDVTVSEAANYARNQVEKEFGDATDVANNRFIGNSNLCLRP</sequence>
<dbReference type="EMBL" id="LMVP01000223">
    <property type="protein sequence ID" value="PAV12593.1"/>
    <property type="molecule type" value="Genomic_DNA"/>
</dbReference>